<evidence type="ECO:0000313" key="2">
    <source>
        <dbReference type="Proteomes" id="UP000321303"/>
    </source>
</evidence>
<proteinExistence type="predicted"/>
<protein>
    <submittedName>
        <fullName evidence="1">Uncharacterized protein</fullName>
    </submittedName>
</protein>
<reference evidence="1 2" key="1">
    <citation type="submission" date="2019-07" db="EMBL/GenBank/DDBJ databases">
        <title>Whole genome shotgun sequence of Halomonas variabilis NBRC 102410.</title>
        <authorList>
            <person name="Hosoyama A."/>
            <person name="Uohara A."/>
            <person name="Ohji S."/>
            <person name="Ichikawa N."/>
        </authorList>
    </citation>
    <scope>NUCLEOTIDE SEQUENCE [LARGE SCALE GENOMIC DNA]</scope>
    <source>
        <strain evidence="1 2">NBRC 102410</strain>
    </source>
</reference>
<dbReference type="AlphaFoldDB" id="A0A511UN75"/>
<evidence type="ECO:0000313" key="1">
    <source>
        <dbReference type="EMBL" id="GEN28076.1"/>
    </source>
</evidence>
<organism evidence="1 2">
    <name type="scientific">Halovibrio variabilis</name>
    <dbReference type="NCBI Taxonomy" id="31910"/>
    <lineage>
        <taxon>Bacteria</taxon>
        <taxon>Pseudomonadati</taxon>
        <taxon>Pseudomonadota</taxon>
        <taxon>Gammaproteobacteria</taxon>
        <taxon>Oceanospirillales</taxon>
        <taxon>Halomonadaceae</taxon>
        <taxon>Halovibrio</taxon>
    </lineage>
</organism>
<sequence length="83" mass="9034">MAVKRLGDLLNGVFGQLGIRMQKQQRWGAGLLCAQVHLPRAARLAAEHLIRQWLGGATAVIAAAAVHHNYFGPLRKGLATQRL</sequence>
<comment type="caution">
    <text evidence="1">The sequence shown here is derived from an EMBL/GenBank/DDBJ whole genome shotgun (WGS) entry which is preliminary data.</text>
</comment>
<dbReference type="EMBL" id="BJXV01000009">
    <property type="protein sequence ID" value="GEN28076.1"/>
    <property type="molecule type" value="Genomic_DNA"/>
</dbReference>
<keyword evidence="2" id="KW-1185">Reference proteome</keyword>
<dbReference type="Proteomes" id="UP000321303">
    <property type="component" value="Unassembled WGS sequence"/>
</dbReference>
<accession>A0A511UN75</accession>
<gene>
    <name evidence="1" type="ORF">HVA01_17220</name>
</gene>
<name>A0A511UN75_9GAMM</name>